<dbReference type="Proteomes" id="UP001243375">
    <property type="component" value="Unassembled WGS sequence"/>
</dbReference>
<accession>A0ACC2X4X9</accession>
<dbReference type="EMBL" id="JASBWU010000010">
    <property type="protein sequence ID" value="KAJ9118716.1"/>
    <property type="molecule type" value="Genomic_DNA"/>
</dbReference>
<name>A0ACC2X4X9_9TREE</name>
<comment type="caution">
    <text evidence="1">The sequence shown here is derived from an EMBL/GenBank/DDBJ whole genome shotgun (WGS) entry which is preliminary data.</text>
</comment>
<evidence type="ECO:0000313" key="2">
    <source>
        <dbReference type="Proteomes" id="UP001243375"/>
    </source>
</evidence>
<protein>
    <submittedName>
        <fullName evidence="1">Uncharacterized protein</fullName>
    </submittedName>
</protein>
<evidence type="ECO:0000313" key="1">
    <source>
        <dbReference type="EMBL" id="KAJ9118716.1"/>
    </source>
</evidence>
<keyword evidence="2" id="KW-1185">Reference proteome</keyword>
<proteinExistence type="predicted"/>
<sequence length="354" mass="37981">MSKVLLYVYDLSGGLARQLSLPLTGKFIEGIWHTSVVAYGREIYYGQGILESVPGKTHHGQPVRQIDCGVTEIPEDMFDEYLDDLRSSYTASKYHLLDFNCNSFTADVVGFLTGNEIPEWITNLPSEFLSTPFGQSLRPQIDQMFGRAANLPGTSNAGGAAPARQGLNPQAAAAAAAIQNAMTTGSDRQQTSPMTNSLLGSIAAQASSYRSHGNGTATPPQQSITSSTTSPLTFSTNLASFTSTLHSHTATFALFTSKSDIVTRQVQQVFEGIAQEEKRRRRGPLDGVGAASGGDIAFVEVDVDMPSGKEVAVKYGVLETPGYAFFKGDQKLGRTPSAELRQVIAKQIQASISR</sequence>
<gene>
    <name evidence="1" type="ORF">QFC22_003937</name>
</gene>
<organism evidence="1 2">
    <name type="scientific">Naganishia vaughanmartiniae</name>
    <dbReference type="NCBI Taxonomy" id="1424756"/>
    <lineage>
        <taxon>Eukaryota</taxon>
        <taxon>Fungi</taxon>
        <taxon>Dikarya</taxon>
        <taxon>Basidiomycota</taxon>
        <taxon>Agaricomycotina</taxon>
        <taxon>Tremellomycetes</taxon>
        <taxon>Filobasidiales</taxon>
        <taxon>Filobasidiaceae</taxon>
        <taxon>Naganishia</taxon>
    </lineage>
</organism>
<reference evidence="1" key="1">
    <citation type="submission" date="2023-04" db="EMBL/GenBank/DDBJ databases">
        <title>Draft Genome sequencing of Naganishia species isolated from polar environments using Oxford Nanopore Technology.</title>
        <authorList>
            <person name="Leo P."/>
            <person name="Venkateswaran K."/>
        </authorList>
    </citation>
    <scope>NUCLEOTIDE SEQUENCE</scope>
    <source>
        <strain evidence="1">MNA-CCFEE 5425</strain>
    </source>
</reference>